<keyword evidence="1" id="KW-0472">Membrane</keyword>
<protein>
    <submittedName>
        <fullName evidence="3">EamA family transporter</fullName>
    </submittedName>
</protein>
<evidence type="ECO:0000313" key="4">
    <source>
        <dbReference type="Proteomes" id="UP000784128"/>
    </source>
</evidence>
<comment type="caution">
    <text evidence="3">The sequence shown here is derived from an EMBL/GenBank/DDBJ whole genome shotgun (WGS) entry which is preliminary data.</text>
</comment>
<feature type="transmembrane region" description="Helical" evidence="1">
    <location>
        <begin position="228"/>
        <end position="250"/>
    </location>
</feature>
<feature type="transmembrane region" description="Helical" evidence="1">
    <location>
        <begin position="62"/>
        <end position="83"/>
    </location>
</feature>
<dbReference type="Proteomes" id="UP000784128">
    <property type="component" value="Unassembled WGS sequence"/>
</dbReference>
<feature type="transmembrane region" description="Helical" evidence="1">
    <location>
        <begin position="175"/>
        <end position="195"/>
    </location>
</feature>
<proteinExistence type="predicted"/>
<evidence type="ECO:0000313" key="3">
    <source>
        <dbReference type="EMBL" id="MBT1073124.1"/>
    </source>
</evidence>
<dbReference type="EMBL" id="JAHDYS010000017">
    <property type="protein sequence ID" value="MBT1073124.1"/>
    <property type="molecule type" value="Genomic_DNA"/>
</dbReference>
<feature type="transmembrane region" description="Helical" evidence="1">
    <location>
        <begin position="201"/>
        <end position="221"/>
    </location>
</feature>
<feature type="domain" description="EamA" evidence="2">
    <location>
        <begin position="144"/>
        <end position="273"/>
    </location>
</feature>
<evidence type="ECO:0000256" key="1">
    <source>
        <dbReference type="SAM" id="Phobius"/>
    </source>
</evidence>
<feature type="transmembrane region" description="Helical" evidence="1">
    <location>
        <begin position="262"/>
        <end position="282"/>
    </location>
</feature>
<dbReference type="RefSeq" id="WP_214300847.1">
    <property type="nucleotide sequence ID" value="NZ_JAHDYS010000017.1"/>
</dbReference>
<feature type="domain" description="EamA" evidence="2">
    <location>
        <begin position="10"/>
        <end position="134"/>
    </location>
</feature>
<dbReference type="InterPro" id="IPR000620">
    <property type="entry name" value="EamA_dom"/>
</dbReference>
<dbReference type="PANTHER" id="PTHR22911:SF79">
    <property type="entry name" value="MOBA-LIKE NTP TRANSFERASE DOMAIN-CONTAINING PROTEIN"/>
    <property type="match status" value="1"/>
</dbReference>
<keyword evidence="1" id="KW-1133">Transmembrane helix</keyword>
<gene>
    <name evidence="3" type="ORF">KJB30_15125</name>
</gene>
<feature type="transmembrane region" description="Helical" evidence="1">
    <location>
        <begin position="144"/>
        <end position="163"/>
    </location>
</feature>
<dbReference type="SUPFAM" id="SSF103481">
    <property type="entry name" value="Multidrug resistance efflux transporter EmrE"/>
    <property type="match status" value="2"/>
</dbReference>
<dbReference type="InterPro" id="IPR037185">
    <property type="entry name" value="EmrE-like"/>
</dbReference>
<reference evidence="3 4" key="1">
    <citation type="submission" date="2021-05" db="EMBL/GenBank/DDBJ databases">
        <title>The draft genome of Geobacter chapellei DSM 13688.</title>
        <authorList>
            <person name="Xu Z."/>
            <person name="Masuda Y."/>
            <person name="Itoh H."/>
            <person name="Senoo K."/>
        </authorList>
    </citation>
    <scope>NUCLEOTIDE SEQUENCE [LARGE SCALE GENOMIC DNA]</scope>
    <source>
        <strain evidence="3 4">DSM 13688</strain>
    </source>
</reference>
<keyword evidence="4" id="KW-1185">Reference proteome</keyword>
<keyword evidence="1" id="KW-0812">Transmembrane</keyword>
<feature type="transmembrane region" description="Helical" evidence="1">
    <location>
        <begin position="89"/>
        <end position="111"/>
    </location>
</feature>
<dbReference type="Gene3D" id="1.10.3730.20">
    <property type="match status" value="1"/>
</dbReference>
<feature type="transmembrane region" description="Helical" evidence="1">
    <location>
        <begin position="36"/>
        <end position="55"/>
    </location>
</feature>
<organism evidence="3 4">
    <name type="scientific">Pelotalea chapellei</name>
    <dbReference type="NCBI Taxonomy" id="44671"/>
    <lineage>
        <taxon>Bacteria</taxon>
        <taxon>Pseudomonadati</taxon>
        <taxon>Thermodesulfobacteriota</taxon>
        <taxon>Desulfuromonadia</taxon>
        <taxon>Geobacterales</taxon>
        <taxon>Geobacteraceae</taxon>
        <taxon>Pelotalea</taxon>
    </lineage>
</organism>
<dbReference type="PANTHER" id="PTHR22911">
    <property type="entry name" value="ACYL-MALONYL CONDENSING ENZYME-RELATED"/>
    <property type="match status" value="1"/>
</dbReference>
<sequence>MNTSFSPALLGTLSMMACAFLWSVAGLFIKILDWNPFLIAGMRSLIAFLFLFAIARSVRLTWSWPLVGTALANAATMLLFISANKTTTAANAILLQYLAPVFTAILGVFILKEHVRREQVIALLLTPVGMALLFFDRLSTGQLLGNMLALTSAVTFALMFIFTRMQKEGNPLQSLMASHAITAIIALSVAVFLPVPRITPAAVGSIVVLGVLQIGLATLFFSYGIKRVSAVTANLIALIEPVFNPVWVFLLLREVPSAQSLLGGFLIIGSVAAASVITGWRMDRGASKRGRRESNLETFEIN</sequence>
<dbReference type="Pfam" id="PF00892">
    <property type="entry name" value="EamA"/>
    <property type="match status" value="2"/>
</dbReference>
<accession>A0ABS5UBR1</accession>
<name>A0ABS5UBR1_9BACT</name>
<feature type="transmembrane region" description="Helical" evidence="1">
    <location>
        <begin position="120"/>
        <end position="138"/>
    </location>
</feature>
<evidence type="ECO:0000259" key="2">
    <source>
        <dbReference type="Pfam" id="PF00892"/>
    </source>
</evidence>